<dbReference type="InterPro" id="IPR050267">
    <property type="entry name" value="Anti-sigma-factor_SerPK"/>
</dbReference>
<keyword evidence="1" id="KW-0723">Serine/threonine-protein kinase</keyword>
<dbReference type="CDD" id="cd16936">
    <property type="entry name" value="HATPase_RsbW-like"/>
    <property type="match status" value="1"/>
</dbReference>
<proteinExistence type="predicted"/>
<keyword evidence="4" id="KW-0067">ATP-binding</keyword>
<evidence type="ECO:0000313" key="5">
    <source>
        <dbReference type="Proteomes" id="UP000245048"/>
    </source>
</evidence>
<dbReference type="GO" id="GO:0005524">
    <property type="term" value="F:ATP binding"/>
    <property type="evidence" value="ECO:0007669"/>
    <property type="project" value="UniProtKB-KW"/>
</dbReference>
<dbReference type="PANTHER" id="PTHR35526">
    <property type="entry name" value="ANTI-SIGMA-F FACTOR RSBW-RELATED"/>
    <property type="match status" value="1"/>
</dbReference>
<gene>
    <name evidence="4" type="ORF">CR165_14025</name>
</gene>
<sequence>MAGSMELSLRLCPGAQAVPVLLDRLEAYAEETGLPMGPSQRLALVCEEWLANVAMHGTGASYAELSLWREPGSLHLRLADDGPPFDPLAAPPPDTSRPLEERMAGGLGLHLMRRMTRRLDYAREAGCNRLLAVLDVA</sequence>
<dbReference type="RefSeq" id="WP_109517634.1">
    <property type="nucleotide sequence ID" value="NZ_PDOA01000009.1"/>
</dbReference>
<dbReference type="SUPFAM" id="SSF55874">
    <property type="entry name" value="ATPase domain of HSP90 chaperone/DNA topoisomerase II/histidine kinase"/>
    <property type="match status" value="1"/>
</dbReference>
<feature type="compositionally biased region" description="Pro residues" evidence="2">
    <location>
        <begin position="84"/>
        <end position="95"/>
    </location>
</feature>
<dbReference type="InterPro" id="IPR003594">
    <property type="entry name" value="HATPase_dom"/>
</dbReference>
<keyword evidence="5" id="KW-1185">Reference proteome</keyword>
<keyword evidence="1" id="KW-0418">Kinase</keyword>
<protein>
    <submittedName>
        <fullName evidence="4">ATP-binding protein</fullName>
    </submittedName>
</protein>
<evidence type="ECO:0000259" key="3">
    <source>
        <dbReference type="Pfam" id="PF13581"/>
    </source>
</evidence>
<evidence type="ECO:0000313" key="4">
    <source>
        <dbReference type="EMBL" id="PWC28067.1"/>
    </source>
</evidence>
<dbReference type="EMBL" id="PDOA01000009">
    <property type="protein sequence ID" value="PWC28067.1"/>
    <property type="molecule type" value="Genomic_DNA"/>
</dbReference>
<keyword evidence="4" id="KW-0547">Nucleotide-binding</keyword>
<dbReference type="PANTHER" id="PTHR35526:SF6">
    <property type="entry name" value="SLR1861 PROTEIN"/>
    <property type="match status" value="1"/>
</dbReference>
<reference evidence="5" key="1">
    <citation type="submission" date="2017-10" db="EMBL/GenBank/DDBJ databases">
        <authorList>
            <person name="Toshchakov S.V."/>
            <person name="Goeva M.A."/>
        </authorList>
    </citation>
    <scope>NUCLEOTIDE SEQUENCE [LARGE SCALE GENOMIC DNA]</scope>
    <source>
        <strain evidence="5">JR1/69-1-13</strain>
    </source>
</reference>
<name>A0A2U1V2C9_9PROT</name>
<feature type="domain" description="Histidine kinase/HSP90-like ATPase" evidence="3">
    <location>
        <begin position="17"/>
        <end position="131"/>
    </location>
</feature>
<dbReference type="InterPro" id="IPR036890">
    <property type="entry name" value="HATPase_C_sf"/>
</dbReference>
<evidence type="ECO:0000256" key="1">
    <source>
        <dbReference type="ARBA" id="ARBA00022527"/>
    </source>
</evidence>
<dbReference type="AlphaFoldDB" id="A0A2U1V2C9"/>
<accession>A0A2U1V2C9</accession>
<dbReference type="Proteomes" id="UP000245048">
    <property type="component" value="Unassembled WGS sequence"/>
</dbReference>
<evidence type="ECO:0000256" key="2">
    <source>
        <dbReference type="SAM" id="MobiDB-lite"/>
    </source>
</evidence>
<dbReference type="OrthoDB" id="9792240at2"/>
<feature type="region of interest" description="Disordered" evidence="2">
    <location>
        <begin position="80"/>
        <end position="99"/>
    </location>
</feature>
<keyword evidence="1" id="KW-0808">Transferase</keyword>
<dbReference type="Pfam" id="PF13581">
    <property type="entry name" value="HATPase_c_2"/>
    <property type="match status" value="1"/>
</dbReference>
<organism evidence="4 5">
    <name type="scientific">Teichococcus aestuarii</name>
    <dbReference type="NCBI Taxonomy" id="568898"/>
    <lineage>
        <taxon>Bacteria</taxon>
        <taxon>Pseudomonadati</taxon>
        <taxon>Pseudomonadota</taxon>
        <taxon>Alphaproteobacteria</taxon>
        <taxon>Acetobacterales</taxon>
        <taxon>Roseomonadaceae</taxon>
        <taxon>Roseomonas</taxon>
    </lineage>
</organism>
<dbReference type="Gene3D" id="3.30.565.10">
    <property type="entry name" value="Histidine kinase-like ATPase, C-terminal domain"/>
    <property type="match status" value="1"/>
</dbReference>
<comment type="caution">
    <text evidence="4">The sequence shown here is derived from an EMBL/GenBank/DDBJ whole genome shotgun (WGS) entry which is preliminary data.</text>
</comment>
<dbReference type="GO" id="GO:0004674">
    <property type="term" value="F:protein serine/threonine kinase activity"/>
    <property type="evidence" value="ECO:0007669"/>
    <property type="project" value="UniProtKB-KW"/>
</dbReference>